<gene>
    <name evidence="1" type="ORF">M5X09_26720</name>
</gene>
<proteinExistence type="predicted"/>
<name>A0ABT4E0S3_9BACL</name>
<evidence type="ECO:0000313" key="2">
    <source>
        <dbReference type="Proteomes" id="UP001207626"/>
    </source>
</evidence>
<keyword evidence="2" id="KW-1185">Reference proteome</keyword>
<organism evidence="1 2">
    <name type="scientific">Paenibacillus apiarius</name>
    <dbReference type="NCBI Taxonomy" id="46240"/>
    <lineage>
        <taxon>Bacteria</taxon>
        <taxon>Bacillati</taxon>
        <taxon>Bacillota</taxon>
        <taxon>Bacilli</taxon>
        <taxon>Bacillales</taxon>
        <taxon>Paenibacillaceae</taxon>
        <taxon>Paenibacillus</taxon>
    </lineage>
</organism>
<reference evidence="1 2" key="1">
    <citation type="submission" date="2022-05" db="EMBL/GenBank/DDBJ databases">
        <title>Genome Sequencing of Bee-Associated Microbes.</title>
        <authorList>
            <person name="Dunlap C."/>
        </authorList>
    </citation>
    <scope>NUCLEOTIDE SEQUENCE [LARGE SCALE GENOMIC DNA]</scope>
    <source>
        <strain evidence="1 2">NRRL NRS-1438</strain>
    </source>
</reference>
<dbReference type="EMBL" id="JAMDLW010000061">
    <property type="protein sequence ID" value="MCY9523199.1"/>
    <property type="molecule type" value="Genomic_DNA"/>
</dbReference>
<evidence type="ECO:0000313" key="1">
    <source>
        <dbReference type="EMBL" id="MCY9523199.1"/>
    </source>
</evidence>
<protein>
    <submittedName>
        <fullName evidence="1">DUF4258 domain-containing protein</fullName>
    </submittedName>
</protein>
<comment type="caution">
    <text evidence="1">The sequence shown here is derived from an EMBL/GenBank/DDBJ whole genome shotgun (WGS) entry which is preliminary data.</text>
</comment>
<dbReference type="Proteomes" id="UP001207626">
    <property type="component" value="Unassembled WGS sequence"/>
</dbReference>
<dbReference type="RefSeq" id="WP_087435318.1">
    <property type="nucleotide sequence ID" value="NZ_JAMDLV010000050.1"/>
</dbReference>
<sequence length="194" mass="21687">MVRKLKETKFLAMVLTIALCLNIVGIGTASANPSSVPLHPDPYEEGLLRYQQDLREESLHGDSQTLGVGAIIKALTKVVFKELAKKTDDVIVKATKKEVKTKLKNHAIRQAVQRGVTEIMIDNILSEISSGMKAILKFDDVIGNSRIMYDPNSKLTVVLSKFENILITTYIDEDNTMANRVKKGRWKAASWIFK</sequence>
<accession>A0ABT4E0S3</accession>